<dbReference type="InterPro" id="IPR013106">
    <property type="entry name" value="Ig_V-set"/>
</dbReference>
<comment type="caution">
    <text evidence="4">The sequence shown here is derived from an EMBL/GenBank/DDBJ whole genome shotgun (WGS) entry which is preliminary data.</text>
</comment>
<evidence type="ECO:0000256" key="2">
    <source>
        <dbReference type="ARBA" id="ARBA00022859"/>
    </source>
</evidence>
<evidence type="ECO:0000313" key="5">
    <source>
        <dbReference type="Proteomes" id="UP001066276"/>
    </source>
</evidence>
<keyword evidence="5" id="KW-1185">Reference proteome</keyword>
<dbReference type="InterPro" id="IPR007110">
    <property type="entry name" value="Ig-like_dom"/>
</dbReference>
<dbReference type="Pfam" id="PF07686">
    <property type="entry name" value="V-set"/>
    <property type="match status" value="1"/>
</dbReference>
<dbReference type="SUPFAM" id="SSF48726">
    <property type="entry name" value="Immunoglobulin"/>
    <property type="match status" value="1"/>
</dbReference>
<evidence type="ECO:0000313" key="4">
    <source>
        <dbReference type="EMBL" id="KAJ1121858.1"/>
    </source>
</evidence>
<dbReference type="InterPro" id="IPR013783">
    <property type="entry name" value="Ig-like_fold"/>
</dbReference>
<feature type="domain" description="Ig-like" evidence="3">
    <location>
        <begin position="20"/>
        <end position="124"/>
    </location>
</feature>
<dbReference type="InterPro" id="IPR036179">
    <property type="entry name" value="Ig-like_dom_sf"/>
</dbReference>
<name>A0AAV7P833_PLEWA</name>
<accession>A0AAV7P833</accession>
<dbReference type="PANTHER" id="PTHR23268">
    <property type="entry name" value="T-CELL RECEPTOR BETA CHAIN"/>
    <property type="match status" value="1"/>
</dbReference>
<dbReference type="SMART" id="SM00409">
    <property type="entry name" value="IG"/>
    <property type="match status" value="1"/>
</dbReference>
<keyword evidence="1" id="KW-0732">Signal</keyword>
<dbReference type="InterPro" id="IPR050413">
    <property type="entry name" value="TCR_beta_variable"/>
</dbReference>
<dbReference type="InterPro" id="IPR003599">
    <property type="entry name" value="Ig_sub"/>
</dbReference>
<organism evidence="4 5">
    <name type="scientific">Pleurodeles waltl</name>
    <name type="common">Iberian ribbed newt</name>
    <dbReference type="NCBI Taxonomy" id="8319"/>
    <lineage>
        <taxon>Eukaryota</taxon>
        <taxon>Metazoa</taxon>
        <taxon>Chordata</taxon>
        <taxon>Craniata</taxon>
        <taxon>Vertebrata</taxon>
        <taxon>Euteleostomi</taxon>
        <taxon>Amphibia</taxon>
        <taxon>Batrachia</taxon>
        <taxon>Caudata</taxon>
        <taxon>Salamandroidea</taxon>
        <taxon>Salamandridae</taxon>
        <taxon>Pleurodelinae</taxon>
        <taxon>Pleurodeles</taxon>
    </lineage>
</organism>
<protein>
    <recommendedName>
        <fullName evidence="3">Ig-like domain-containing protein</fullName>
    </recommendedName>
</protein>
<reference evidence="4" key="1">
    <citation type="journal article" date="2022" name="bioRxiv">
        <title>Sequencing and chromosome-scale assembly of the giantPleurodeles waltlgenome.</title>
        <authorList>
            <person name="Brown T."/>
            <person name="Elewa A."/>
            <person name="Iarovenko S."/>
            <person name="Subramanian E."/>
            <person name="Araus A.J."/>
            <person name="Petzold A."/>
            <person name="Susuki M."/>
            <person name="Suzuki K.-i.T."/>
            <person name="Hayashi T."/>
            <person name="Toyoda A."/>
            <person name="Oliveira C."/>
            <person name="Osipova E."/>
            <person name="Leigh N.D."/>
            <person name="Simon A."/>
            <person name="Yun M.H."/>
        </authorList>
    </citation>
    <scope>NUCLEOTIDE SEQUENCE</scope>
    <source>
        <strain evidence="4">20211129_DDA</strain>
        <tissue evidence="4">Liver</tissue>
    </source>
</reference>
<dbReference type="SMART" id="SM00406">
    <property type="entry name" value="IGv"/>
    <property type="match status" value="1"/>
</dbReference>
<dbReference type="Proteomes" id="UP001066276">
    <property type="component" value="Chromosome 7"/>
</dbReference>
<dbReference type="GO" id="GO:0007166">
    <property type="term" value="P:cell surface receptor signaling pathway"/>
    <property type="evidence" value="ECO:0007669"/>
    <property type="project" value="TreeGrafter"/>
</dbReference>
<dbReference type="GO" id="GO:0005886">
    <property type="term" value="C:plasma membrane"/>
    <property type="evidence" value="ECO:0007669"/>
    <property type="project" value="TreeGrafter"/>
</dbReference>
<dbReference type="AlphaFoldDB" id="A0AAV7P833"/>
<dbReference type="PROSITE" id="PS50835">
    <property type="entry name" value="IG_LIKE"/>
    <property type="match status" value="1"/>
</dbReference>
<dbReference type="EMBL" id="JANPWB010000011">
    <property type="protein sequence ID" value="KAJ1121858.1"/>
    <property type="molecule type" value="Genomic_DNA"/>
</dbReference>
<dbReference type="Gene3D" id="2.60.40.10">
    <property type="entry name" value="Immunoglobulins"/>
    <property type="match status" value="1"/>
</dbReference>
<dbReference type="PANTHER" id="PTHR23268:SF31">
    <property type="entry name" value="T CELL RECEPTOR BETA VARIABLE 30"/>
    <property type="match status" value="1"/>
</dbReference>
<gene>
    <name evidence="4" type="ORF">NDU88_000376</name>
</gene>
<evidence type="ECO:0000259" key="3">
    <source>
        <dbReference type="PROSITE" id="PS50835"/>
    </source>
</evidence>
<proteinExistence type="predicted"/>
<sequence length="162" mass="18322">MEFSLTSTCFSILVSYTLSQRIVQSPRSLVKEAGAPAALECTVEGGSTPDMYWYRQQHGGKLTQLSYSVAVNSVQEITVTHFSAERPTGQMFTLKTERLEANDTAVYYCAWSHTTRNQAEVMLTLMVRSKTFTSQDPWVQDAGHRTRVPTFFEKLQNMKSYA</sequence>
<evidence type="ECO:0000256" key="1">
    <source>
        <dbReference type="ARBA" id="ARBA00022729"/>
    </source>
</evidence>
<keyword evidence="2" id="KW-0391">Immunity</keyword>
<dbReference type="GO" id="GO:0002376">
    <property type="term" value="P:immune system process"/>
    <property type="evidence" value="ECO:0007669"/>
    <property type="project" value="UniProtKB-KW"/>
</dbReference>